<proteinExistence type="predicted"/>
<dbReference type="InterPro" id="IPR050213">
    <property type="entry name" value="GST_superfamily"/>
</dbReference>
<dbReference type="GO" id="GO:0004364">
    <property type="term" value="F:glutathione transferase activity"/>
    <property type="evidence" value="ECO:0007669"/>
    <property type="project" value="TreeGrafter"/>
</dbReference>
<dbReference type="SUPFAM" id="SSF52833">
    <property type="entry name" value="Thioredoxin-like"/>
    <property type="match status" value="1"/>
</dbReference>
<dbReference type="SFLD" id="SFLDG00363">
    <property type="entry name" value="AMPS_(cytGST):_Alpha-__Mu-__Pi"/>
    <property type="match status" value="1"/>
</dbReference>
<dbReference type="CDD" id="cd03039">
    <property type="entry name" value="GST_N_Sigma_like"/>
    <property type="match status" value="1"/>
</dbReference>
<evidence type="ECO:0000313" key="3">
    <source>
        <dbReference type="EMBL" id="VDP28764.1"/>
    </source>
</evidence>
<dbReference type="AlphaFoldDB" id="A0A183J2I1"/>
<accession>A0A183J2I1</accession>
<dbReference type="SFLD" id="SFLDG01205">
    <property type="entry name" value="AMPS.1"/>
    <property type="match status" value="1"/>
</dbReference>
<reference evidence="5" key="1">
    <citation type="submission" date="2016-06" db="UniProtKB">
        <authorList>
            <consortium name="WormBaseParasite"/>
        </authorList>
    </citation>
    <scope>IDENTIFICATION</scope>
</reference>
<evidence type="ECO:0000313" key="5">
    <source>
        <dbReference type="WBParaSite" id="SBAD_0001043901-mRNA-1"/>
    </source>
</evidence>
<dbReference type="PROSITE" id="PS50405">
    <property type="entry name" value="GST_CTER"/>
    <property type="match status" value="1"/>
</dbReference>
<gene>
    <name evidence="3" type="ORF">SBAD_LOCUS10079</name>
</gene>
<dbReference type="InterPro" id="IPR036249">
    <property type="entry name" value="Thioredoxin-like_sf"/>
</dbReference>
<dbReference type="WBParaSite" id="SBAD_0001043901-mRNA-1">
    <property type="protein sequence ID" value="SBAD_0001043901-mRNA-1"/>
    <property type="gene ID" value="SBAD_0001043901"/>
</dbReference>
<dbReference type="SUPFAM" id="SSF47616">
    <property type="entry name" value="GST C-terminal domain-like"/>
    <property type="match status" value="1"/>
</dbReference>
<dbReference type="PANTHER" id="PTHR11571:SF150">
    <property type="entry name" value="GLUTATHIONE S-TRANSFERASE"/>
    <property type="match status" value="1"/>
</dbReference>
<dbReference type="Pfam" id="PF02798">
    <property type="entry name" value="GST_N"/>
    <property type="match status" value="1"/>
</dbReference>
<dbReference type="PROSITE" id="PS50404">
    <property type="entry name" value="GST_NTER"/>
    <property type="match status" value="1"/>
</dbReference>
<dbReference type="InterPro" id="IPR040079">
    <property type="entry name" value="Glutathione_S-Trfase"/>
</dbReference>
<dbReference type="InterPro" id="IPR036282">
    <property type="entry name" value="Glutathione-S-Trfase_C_sf"/>
</dbReference>
<dbReference type="Proteomes" id="UP000270296">
    <property type="component" value="Unassembled WGS sequence"/>
</dbReference>
<dbReference type="EMBL" id="UZAM01013576">
    <property type="protein sequence ID" value="VDP28764.1"/>
    <property type="molecule type" value="Genomic_DNA"/>
</dbReference>
<dbReference type="Pfam" id="PF14497">
    <property type="entry name" value="GST_C_3"/>
    <property type="match status" value="1"/>
</dbReference>
<dbReference type="InterPro" id="IPR010987">
    <property type="entry name" value="Glutathione-S-Trfase_C-like"/>
</dbReference>
<feature type="domain" description="GST N-terminal" evidence="1">
    <location>
        <begin position="2"/>
        <end position="82"/>
    </location>
</feature>
<name>A0A183J2I1_9BILA</name>
<dbReference type="OrthoDB" id="414243at2759"/>
<evidence type="ECO:0000259" key="1">
    <source>
        <dbReference type="PROSITE" id="PS50404"/>
    </source>
</evidence>
<evidence type="ECO:0000313" key="4">
    <source>
        <dbReference type="Proteomes" id="UP000270296"/>
    </source>
</evidence>
<reference evidence="3 4" key="2">
    <citation type="submission" date="2018-11" db="EMBL/GenBank/DDBJ databases">
        <authorList>
            <consortium name="Pathogen Informatics"/>
        </authorList>
    </citation>
    <scope>NUCLEOTIDE SEQUENCE [LARGE SCALE GENOMIC DNA]</scope>
</reference>
<dbReference type="InterPro" id="IPR004046">
    <property type="entry name" value="GST_C"/>
</dbReference>
<dbReference type="Gene3D" id="3.40.30.10">
    <property type="entry name" value="Glutaredoxin"/>
    <property type="match status" value="1"/>
</dbReference>
<protein>
    <submittedName>
        <fullName evidence="5">Glutathione transferase</fullName>
    </submittedName>
</protein>
<organism evidence="5">
    <name type="scientific">Soboliphyme baturini</name>
    <dbReference type="NCBI Taxonomy" id="241478"/>
    <lineage>
        <taxon>Eukaryota</taxon>
        <taxon>Metazoa</taxon>
        <taxon>Ecdysozoa</taxon>
        <taxon>Nematoda</taxon>
        <taxon>Enoplea</taxon>
        <taxon>Dorylaimia</taxon>
        <taxon>Dioctophymatida</taxon>
        <taxon>Dioctophymatoidea</taxon>
        <taxon>Soboliphymatidae</taxon>
        <taxon>Soboliphyme</taxon>
    </lineage>
</organism>
<feature type="domain" description="GST C-terminal" evidence="2">
    <location>
        <begin position="84"/>
        <end position="210"/>
    </location>
</feature>
<dbReference type="PANTHER" id="PTHR11571">
    <property type="entry name" value="GLUTATHIONE S-TRANSFERASE"/>
    <property type="match status" value="1"/>
</dbReference>
<dbReference type="InterPro" id="IPR004045">
    <property type="entry name" value="Glutathione_S-Trfase_N"/>
</dbReference>
<evidence type="ECO:0000259" key="2">
    <source>
        <dbReference type="PROSITE" id="PS50405"/>
    </source>
</evidence>
<dbReference type="GO" id="GO:0006749">
    <property type="term" value="P:glutathione metabolic process"/>
    <property type="evidence" value="ECO:0007669"/>
    <property type="project" value="TreeGrafter"/>
</dbReference>
<keyword evidence="4" id="KW-1185">Reference proteome</keyword>
<sequence>MDKYKFYYYDGRGNGELCRILLAYGHFEYEDKRFPKEGSPDLKSFLRKAPMRQLPVLEKDGDMLCKAPVIARYLAEILNLAGQTTWQQAKVSMHVQATFDLYKDLKSVEDATGKPRAIAWKKFQDEFLKPFLENYNKLITEDKCTWLVGDEITYADLAVAEILSLLADCYDPDVLSDNDNLEAYVKRVFDDPNIKDSLEQVELIGAITPSPYDVTFAARTKEVIHKVFKTEDILITGEIFPGFL</sequence>
<dbReference type="Gene3D" id="1.20.1050.10">
    <property type="match status" value="1"/>
</dbReference>
<dbReference type="SFLD" id="SFLDS00019">
    <property type="entry name" value="Glutathione_Transferase_(cytos"/>
    <property type="match status" value="1"/>
</dbReference>